<evidence type="ECO:0000256" key="1">
    <source>
        <dbReference type="SAM" id="MobiDB-lite"/>
    </source>
</evidence>
<reference evidence="2 3" key="1">
    <citation type="journal article" date="2013" name="Genome Announc.">
        <title>Draft Genome Sequence of Methylophaga lonarensis MPLT, a Haloalkaliphilic (Non-Methane-Utilizing) Methylotroph.</title>
        <authorList>
            <person name="Shetty S.A."/>
            <person name="Marathe N.P."/>
            <person name="Munot H."/>
            <person name="Antony C.P."/>
            <person name="Dhotre D.P."/>
            <person name="Murrell J.C."/>
            <person name="Shouche Y.S."/>
        </authorList>
    </citation>
    <scope>NUCLEOTIDE SEQUENCE [LARGE SCALE GENOMIC DNA]</scope>
    <source>
        <strain evidence="2 3">MPL</strain>
    </source>
</reference>
<feature type="region of interest" description="Disordered" evidence="1">
    <location>
        <begin position="1"/>
        <end position="82"/>
    </location>
</feature>
<dbReference type="PATRIC" id="fig|1286106.3.peg.2577"/>
<dbReference type="EMBL" id="APHR01000081">
    <property type="protein sequence ID" value="EMR11937.1"/>
    <property type="molecule type" value="Genomic_DNA"/>
</dbReference>
<feature type="compositionally biased region" description="Polar residues" evidence="1">
    <location>
        <begin position="25"/>
        <end position="50"/>
    </location>
</feature>
<dbReference type="Proteomes" id="UP000012019">
    <property type="component" value="Unassembled WGS sequence"/>
</dbReference>
<comment type="caution">
    <text evidence="2">The sequence shown here is derived from an EMBL/GenBank/DDBJ whole genome shotgun (WGS) entry which is preliminary data.</text>
</comment>
<keyword evidence="3" id="KW-1185">Reference proteome</keyword>
<evidence type="ECO:0000313" key="3">
    <source>
        <dbReference type="Proteomes" id="UP000012019"/>
    </source>
</evidence>
<dbReference type="OrthoDB" id="5609496at2"/>
<accession>M7NXC0</accession>
<sequence length="82" mass="8668">MEIPGIAPFSNQPTLTNPLPAAEQQRGQQTPELQESETQNTVSVSEQAPTSMADDMVVNQANEAEEAGFNPDNPGGTIDITA</sequence>
<dbReference type="AlphaFoldDB" id="M7NXC0"/>
<proteinExistence type="predicted"/>
<protein>
    <submittedName>
        <fullName evidence="2">Uncharacterized protein</fullName>
    </submittedName>
</protein>
<dbReference type="RefSeq" id="WP_009727518.1">
    <property type="nucleotide sequence ID" value="NZ_APHR01000081.1"/>
</dbReference>
<evidence type="ECO:0000313" key="2">
    <source>
        <dbReference type="EMBL" id="EMR11937.1"/>
    </source>
</evidence>
<name>M7NXC0_9GAMM</name>
<organism evidence="2 3">
    <name type="scientific">Methylophaga lonarensis MPL</name>
    <dbReference type="NCBI Taxonomy" id="1286106"/>
    <lineage>
        <taxon>Bacteria</taxon>
        <taxon>Pseudomonadati</taxon>
        <taxon>Pseudomonadota</taxon>
        <taxon>Gammaproteobacteria</taxon>
        <taxon>Thiotrichales</taxon>
        <taxon>Piscirickettsiaceae</taxon>
        <taxon>Methylophaga</taxon>
    </lineage>
</organism>
<gene>
    <name evidence="2" type="ORF">MPL1_12918</name>
</gene>